<evidence type="ECO:0008006" key="4">
    <source>
        <dbReference type="Google" id="ProtNLM"/>
    </source>
</evidence>
<protein>
    <recommendedName>
        <fullName evidence="4">Albusnodin family lasso peptide</fullName>
    </recommendedName>
</protein>
<proteinExistence type="predicted"/>
<accession>A0ABP9VF45</accession>
<dbReference type="EMBL" id="BAABRN010000031">
    <property type="protein sequence ID" value="GAA5502850.1"/>
    <property type="molecule type" value="Genomic_DNA"/>
</dbReference>
<dbReference type="Proteomes" id="UP001458946">
    <property type="component" value="Unassembled WGS sequence"/>
</dbReference>
<evidence type="ECO:0000256" key="1">
    <source>
        <dbReference type="SAM" id="MobiDB-lite"/>
    </source>
</evidence>
<dbReference type="RefSeq" id="WP_353542820.1">
    <property type="nucleotide sequence ID" value="NZ_BAABRN010000031.1"/>
</dbReference>
<gene>
    <name evidence="2" type="ORF">Dxin01_02597</name>
</gene>
<organism evidence="2 3">
    <name type="scientific">Deinococcus xinjiangensis</name>
    <dbReference type="NCBI Taxonomy" id="457454"/>
    <lineage>
        <taxon>Bacteria</taxon>
        <taxon>Thermotogati</taxon>
        <taxon>Deinococcota</taxon>
        <taxon>Deinococci</taxon>
        <taxon>Deinococcales</taxon>
        <taxon>Deinococcaceae</taxon>
        <taxon>Deinococcus</taxon>
    </lineage>
</organism>
<comment type="caution">
    <text evidence="2">The sequence shown here is derived from an EMBL/GenBank/DDBJ whole genome shotgun (WGS) entry which is preliminary data.</text>
</comment>
<evidence type="ECO:0000313" key="3">
    <source>
        <dbReference type="Proteomes" id="UP001458946"/>
    </source>
</evidence>
<keyword evidence="3" id="KW-1185">Reference proteome</keyword>
<sequence>MTNNEDTQSAAQPFEGEVLISGLDTGPREDERQNRSPTVKLMGLQPEVAGEPDDEDG</sequence>
<name>A0ABP9VF45_9DEIO</name>
<evidence type="ECO:0000313" key="2">
    <source>
        <dbReference type="EMBL" id="GAA5502850.1"/>
    </source>
</evidence>
<reference evidence="2 3" key="1">
    <citation type="submission" date="2024-02" db="EMBL/GenBank/DDBJ databases">
        <title>Deinococcus xinjiangensis NBRC 107630.</title>
        <authorList>
            <person name="Ichikawa N."/>
            <person name="Katano-Makiyama Y."/>
            <person name="Hidaka K."/>
        </authorList>
    </citation>
    <scope>NUCLEOTIDE SEQUENCE [LARGE SCALE GENOMIC DNA]</scope>
    <source>
        <strain evidence="2 3">NBRC 107630</strain>
    </source>
</reference>
<feature type="region of interest" description="Disordered" evidence="1">
    <location>
        <begin position="1"/>
        <end position="57"/>
    </location>
</feature>
<feature type="compositionally biased region" description="Polar residues" evidence="1">
    <location>
        <begin position="1"/>
        <end position="11"/>
    </location>
</feature>